<comment type="similarity">
    <text evidence="6">Belongs to the methyltransferase superfamily. RsmI family.</text>
</comment>
<comment type="catalytic activity">
    <reaction evidence="6">
        <text>cytidine(1402) in 16S rRNA + S-adenosyl-L-methionine = 2'-O-methylcytidine(1402) in 16S rRNA + S-adenosyl-L-homocysteine + H(+)</text>
        <dbReference type="Rhea" id="RHEA:42924"/>
        <dbReference type="Rhea" id="RHEA-COMP:10285"/>
        <dbReference type="Rhea" id="RHEA-COMP:10286"/>
        <dbReference type="ChEBI" id="CHEBI:15378"/>
        <dbReference type="ChEBI" id="CHEBI:57856"/>
        <dbReference type="ChEBI" id="CHEBI:59789"/>
        <dbReference type="ChEBI" id="CHEBI:74495"/>
        <dbReference type="ChEBI" id="CHEBI:82748"/>
        <dbReference type="EC" id="2.1.1.198"/>
    </reaction>
</comment>
<dbReference type="FunFam" id="3.30.950.10:FF:000002">
    <property type="entry name" value="Ribosomal RNA small subunit methyltransferase I"/>
    <property type="match status" value="1"/>
</dbReference>
<dbReference type="PIRSF" id="PIRSF005917">
    <property type="entry name" value="MTase_YraL"/>
    <property type="match status" value="1"/>
</dbReference>
<keyword evidence="4 6" id="KW-0808">Transferase</keyword>
<dbReference type="HAMAP" id="MF_01877">
    <property type="entry name" value="16SrRNA_methyltr_I"/>
    <property type="match status" value="1"/>
</dbReference>
<evidence type="ECO:0000256" key="2">
    <source>
        <dbReference type="ARBA" id="ARBA00022552"/>
    </source>
</evidence>
<comment type="subcellular location">
    <subcellularLocation>
        <location evidence="6">Cytoplasm</location>
    </subcellularLocation>
</comment>
<dbReference type="EC" id="2.1.1.198" evidence="6"/>
<evidence type="ECO:0000256" key="5">
    <source>
        <dbReference type="ARBA" id="ARBA00022691"/>
    </source>
</evidence>
<evidence type="ECO:0000313" key="10">
    <source>
        <dbReference type="Proteomes" id="UP000248148"/>
    </source>
</evidence>
<dbReference type="AlphaFoldDB" id="A0A318TRB8"/>
<dbReference type="Pfam" id="PF23016">
    <property type="entry name" value="RsmI_C"/>
    <property type="match status" value="1"/>
</dbReference>
<dbReference type="Gene3D" id="3.30.950.10">
    <property type="entry name" value="Methyltransferase, Cobalt-precorrin-4 Transmethylase, Domain 2"/>
    <property type="match status" value="1"/>
</dbReference>
<dbReference type="PROSITE" id="PS01296">
    <property type="entry name" value="RSMI"/>
    <property type="match status" value="1"/>
</dbReference>
<keyword evidence="10" id="KW-1185">Reference proteome</keyword>
<dbReference type="Gene3D" id="3.40.1010.10">
    <property type="entry name" value="Cobalt-precorrin-4 Transmethylase, Domain 1"/>
    <property type="match status" value="1"/>
</dbReference>
<dbReference type="PANTHER" id="PTHR46111">
    <property type="entry name" value="RIBOSOMAL RNA SMALL SUBUNIT METHYLTRANSFERASE I"/>
    <property type="match status" value="1"/>
</dbReference>
<keyword evidence="1 6" id="KW-0963">Cytoplasm</keyword>
<dbReference type="FunFam" id="3.40.1010.10:FF:000007">
    <property type="entry name" value="Ribosomal RNA small subunit methyltransferase I"/>
    <property type="match status" value="1"/>
</dbReference>
<dbReference type="InterPro" id="IPR053910">
    <property type="entry name" value="RsmI_HTH"/>
</dbReference>
<dbReference type="GO" id="GO:0005737">
    <property type="term" value="C:cytoplasm"/>
    <property type="evidence" value="ECO:0007669"/>
    <property type="project" value="UniProtKB-SubCell"/>
</dbReference>
<dbReference type="GO" id="GO:0070677">
    <property type="term" value="F:rRNA (cytosine-2'-O-)-methyltransferase activity"/>
    <property type="evidence" value="ECO:0007669"/>
    <property type="project" value="UniProtKB-UniRule"/>
</dbReference>
<dbReference type="NCBIfam" id="TIGR00096">
    <property type="entry name" value="16S rRNA (cytidine(1402)-2'-O)-methyltransferase"/>
    <property type="match status" value="1"/>
</dbReference>
<reference evidence="9 10" key="1">
    <citation type="submission" date="2018-06" db="EMBL/GenBank/DDBJ databases">
        <title>Genomic Encyclopedia of Archaeal and Bacterial Type Strains, Phase II (KMG-II): from individual species to whole genera.</title>
        <authorList>
            <person name="Goeker M."/>
        </authorList>
    </citation>
    <scope>NUCLEOTIDE SEQUENCE [LARGE SCALE GENOMIC DNA]</scope>
    <source>
        <strain evidence="9 10">JCM 11668</strain>
    </source>
</reference>
<dbReference type="SUPFAM" id="SSF53790">
    <property type="entry name" value="Tetrapyrrole methylase"/>
    <property type="match status" value="1"/>
</dbReference>
<sequence length="313" mass="33548">MRSTPAIHDTTDQPADRGFLIAGQRVKAPKIAPGLYLVATPIGNLGDITLRALETLAAADWIACEDTRVTRRLTERYGIEAKLLPYHEHNAAQARPKILDKLSQGLAIALVSDAGTPLISDPGFKLVREVCAAGLSVHALPGPSSVLTALTVAALPTNQFFFEGFLPSKQGARRARAGELARIGATLVLFESGNRIAEALHDLAAAMGEREAAICRELTKLHEEVRRGPLHELAAIADELETRGEFVLVIGPPPADSQQVSASDLDRLLTDMLQQTSVKDAVAQAAELSGRPRREVYARALELTKLSAADGEH</sequence>
<dbReference type="Pfam" id="PF00590">
    <property type="entry name" value="TP_methylase"/>
    <property type="match status" value="1"/>
</dbReference>
<evidence type="ECO:0000313" key="9">
    <source>
        <dbReference type="EMBL" id="PYF02169.1"/>
    </source>
</evidence>
<accession>A0A318TRB8</accession>
<organism evidence="9 10">
    <name type="scientific">Rhodopseudomonas faecalis</name>
    <dbReference type="NCBI Taxonomy" id="99655"/>
    <lineage>
        <taxon>Bacteria</taxon>
        <taxon>Pseudomonadati</taxon>
        <taxon>Pseudomonadota</taxon>
        <taxon>Alphaproteobacteria</taxon>
        <taxon>Hyphomicrobiales</taxon>
        <taxon>Nitrobacteraceae</taxon>
        <taxon>Rhodopseudomonas</taxon>
    </lineage>
</organism>
<gene>
    <name evidence="6" type="primary">rsmI</name>
    <name evidence="9" type="ORF">BJ122_11485</name>
</gene>
<dbReference type="InterPro" id="IPR018063">
    <property type="entry name" value="SAM_MeTrfase_RsmI_CS"/>
</dbReference>
<dbReference type="Proteomes" id="UP000248148">
    <property type="component" value="Unassembled WGS sequence"/>
</dbReference>
<protein>
    <recommendedName>
        <fullName evidence="6">Ribosomal RNA small subunit methyltransferase I</fullName>
        <ecNumber evidence="6">2.1.1.198</ecNumber>
    </recommendedName>
    <alternativeName>
        <fullName evidence="6">16S rRNA 2'-O-ribose C1402 methyltransferase</fullName>
    </alternativeName>
    <alternativeName>
        <fullName evidence="6">rRNA (cytidine-2'-O-)-methyltransferase RsmI</fullName>
    </alternativeName>
</protein>
<dbReference type="InterPro" id="IPR000878">
    <property type="entry name" value="4pyrrol_Mease"/>
</dbReference>
<feature type="domain" description="Tetrapyrrole methylase" evidence="7">
    <location>
        <begin position="35"/>
        <end position="234"/>
    </location>
</feature>
<keyword evidence="5 6" id="KW-0949">S-adenosyl-L-methionine</keyword>
<dbReference type="InterPro" id="IPR014777">
    <property type="entry name" value="4pyrrole_Mease_sub1"/>
</dbReference>
<dbReference type="InterPro" id="IPR008189">
    <property type="entry name" value="rRNA_ssu_MeTfrase_I"/>
</dbReference>
<dbReference type="RefSeq" id="WP_110781312.1">
    <property type="nucleotide sequence ID" value="NZ_QJTI01000014.1"/>
</dbReference>
<dbReference type="PANTHER" id="PTHR46111:SF1">
    <property type="entry name" value="RIBOSOMAL RNA SMALL SUBUNIT METHYLTRANSFERASE I"/>
    <property type="match status" value="1"/>
</dbReference>
<comment type="function">
    <text evidence="6">Catalyzes the 2'-O-methylation of the ribose of cytidine 1402 (C1402) in 16S rRNA.</text>
</comment>
<evidence type="ECO:0000256" key="6">
    <source>
        <dbReference type="HAMAP-Rule" id="MF_01877"/>
    </source>
</evidence>
<dbReference type="CDD" id="cd11648">
    <property type="entry name" value="RsmI"/>
    <property type="match status" value="1"/>
</dbReference>
<dbReference type="OrthoDB" id="9809084at2"/>
<dbReference type="InterPro" id="IPR014776">
    <property type="entry name" value="4pyrrole_Mease_sub2"/>
</dbReference>
<evidence type="ECO:0000256" key="1">
    <source>
        <dbReference type="ARBA" id="ARBA00022490"/>
    </source>
</evidence>
<dbReference type="InterPro" id="IPR035996">
    <property type="entry name" value="4pyrrol_Methylase_sf"/>
</dbReference>
<keyword evidence="2 6" id="KW-0698">rRNA processing</keyword>
<feature type="domain" description="RsmI HTH" evidence="8">
    <location>
        <begin position="261"/>
        <end position="303"/>
    </location>
</feature>
<proteinExistence type="inferred from homology"/>
<evidence type="ECO:0000259" key="7">
    <source>
        <dbReference type="Pfam" id="PF00590"/>
    </source>
</evidence>
<keyword evidence="3 6" id="KW-0489">Methyltransferase</keyword>
<dbReference type="EMBL" id="QJTI01000014">
    <property type="protein sequence ID" value="PYF02169.1"/>
    <property type="molecule type" value="Genomic_DNA"/>
</dbReference>
<evidence type="ECO:0000256" key="3">
    <source>
        <dbReference type="ARBA" id="ARBA00022603"/>
    </source>
</evidence>
<evidence type="ECO:0000256" key="4">
    <source>
        <dbReference type="ARBA" id="ARBA00022679"/>
    </source>
</evidence>
<evidence type="ECO:0000259" key="8">
    <source>
        <dbReference type="Pfam" id="PF23016"/>
    </source>
</evidence>
<comment type="caution">
    <text evidence="9">The sequence shown here is derived from an EMBL/GenBank/DDBJ whole genome shotgun (WGS) entry which is preliminary data.</text>
</comment>
<name>A0A318TRB8_9BRAD</name>